<evidence type="ECO:0008006" key="3">
    <source>
        <dbReference type="Google" id="ProtNLM"/>
    </source>
</evidence>
<accession>A0A9W6QTJ9</accession>
<dbReference type="AlphaFoldDB" id="A0A9W6QTJ9"/>
<dbReference type="Proteomes" id="UP001165136">
    <property type="component" value="Unassembled WGS sequence"/>
</dbReference>
<organism evidence="1 2">
    <name type="scientific">Amycolatopsis taiwanensis</name>
    <dbReference type="NCBI Taxonomy" id="342230"/>
    <lineage>
        <taxon>Bacteria</taxon>
        <taxon>Bacillati</taxon>
        <taxon>Actinomycetota</taxon>
        <taxon>Actinomycetes</taxon>
        <taxon>Pseudonocardiales</taxon>
        <taxon>Pseudonocardiaceae</taxon>
        <taxon>Amycolatopsis</taxon>
    </lineage>
</organism>
<evidence type="ECO:0000313" key="2">
    <source>
        <dbReference type="Proteomes" id="UP001165136"/>
    </source>
</evidence>
<dbReference type="Pfam" id="PF10698">
    <property type="entry name" value="DUF2505"/>
    <property type="match status" value="1"/>
</dbReference>
<name>A0A9W6QTJ9_9PSEU</name>
<reference evidence="1" key="1">
    <citation type="submission" date="2023-03" db="EMBL/GenBank/DDBJ databases">
        <title>Amycolatopsis taiwanensis NBRC 103393.</title>
        <authorList>
            <person name="Ichikawa N."/>
            <person name="Sato H."/>
            <person name="Tonouchi N."/>
        </authorList>
    </citation>
    <scope>NUCLEOTIDE SEQUENCE</scope>
    <source>
        <strain evidence="1">NBRC 103393</strain>
    </source>
</reference>
<comment type="caution">
    <text evidence="1">The sequence shown here is derived from an EMBL/GenBank/DDBJ whole genome shotgun (WGS) entry which is preliminary data.</text>
</comment>
<gene>
    <name evidence="1" type="ORF">Atai01_03950</name>
</gene>
<protein>
    <recommendedName>
        <fullName evidence="3">DUF2505 domain-containing protein</fullName>
    </recommendedName>
</protein>
<dbReference type="InterPro" id="IPR019639">
    <property type="entry name" value="DUF2505"/>
</dbReference>
<sequence>MAFPIEHRAEFTQSLAEVFTALSDRDALQTRLDAIGGINARVATYSHEGDQWSFLLRQGVGADKLPSFVRALHSGDIVVEREQTWARTGEKYTGTEKATVGPIPGDITARSELFVEGDVTVLRVDGEVKIRIPLIGGRFEGFVAGEVTKLLQRETEFTAQWLAAR</sequence>
<evidence type="ECO:0000313" key="1">
    <source>
        <dbReference type="EMBL" id="GLY63776.1"/>
    </source>
</evidence>
<dbReference type="RefSeq" id="WP_285485643.1">
    <property type="nucleotide sequence ID" value="NZ_BSTI01000001.1"/>
</dbReference>
<dbReference type="EMBL" id="BSTI01000001">
    <property type="protein sequence ID" value="GLY63776.1"/>
    <property type="molecule type" value="Genomic_DNA"/>
</dbReference>
<proteinExistence type="predicted"/>
<keyword evidence="2" id="KW-1185">Reference proteome</keyword>